<accession>A0A2T1HSB2</accession>
<protein>
    <submittedName>
        <fullName evidence="1">Uncharacterized protein</fullName>
    </submittedName>
</protein>
<evidence type="ECO:0000313" key="1">
    <source>
        <dbReference type="EMBL" id="PSC04551.1"/>
    </source>
</evidence>
<dbReference type="RefSeq" id="WP_106337575.1">
    <property type="nucleotide sequence ID" value="NZ_PVZS01000013.1"/>
</dbReference>
<gene>
    <name evidence="1" type="ORF">SLNSH_13730</name>
</gene>
<reference evidence="2" key="1">
    <citation type="submission" date="2018-03" db="EMBL/GenBank/DDBJ databases">
        <authorList>
            <person name="Sun L."/>
            <person name="Liu H."/>
            <person name="Chen W."/>
            <person name="Huang K."/>
            <person name="Liu W."/>
            <person name="Gao X."/>
        </authorList>
    </citation>
    <scope>NUCLEOTIDE SEQUENCE [LARGE SCALE GENOMIC DNA]</scope>
    <source>
        <strain evidence="2">SH9</strain>
    </source>
</reference>
<organism evidence="1 2">
    <name type="scientific">Alsobacter soli</name>
    <dbReference type="NCBI Taxonomy" id="2109933"/>
    <lineage>
        <taxon>Bacteria</taxon>
        <taxon>Pseudomonadati</taxon>
        <taxon>Pseudomonadota</taxon>
        <taxon>Alphaproteobacteria</taxon>
        <taxon>Hyphomicrobiales</taxon>
        <taxon>Alsobacteraceae</taxon>
        <taxon>Alsobacter</taxon>
    </lineage>
</organism>
<name>A0A2T1HSB2_9HYPH</name>
<dbReference type="Proteomes" id="UP000239772">
    <property type="component" value="Unassembled WGS sequence"/>
</dbReference>
<dbReference type="EMBL" id="PVZS01000013">
    <property type="protein sequence ID" value="PSC04551.1"/>
    <property type="molecule type" value="Genomic_DNA"/>
</dbReference>
<proteinExistence type="predicted"/>
<evidence type="ECO:0000313" key="2">
    <source>
        <dbReference type="Proteomes" id="UP000239772"/>
    </source>
</evidence>
<keyword evidence="2" id="KW-1185">Reference proteome</keyword>
<dbReference type="AlphaFoldDB" id="A0A2T1HSB2"/>
<sequence>MMNGFQQAIATRSFPARARRAIRAFAPSSRLHYERERMLWRLVPLGLGRLPAGEPARTQAIVLLLAKALRAERALGRAGHWTYDLNRHLGLLQAYKAERATLKRDSPRAAPLGEAGAPR</sequence>
<comment type="caution">
    <text evidence="1">The sequence shown here is derived from an EMBL/GenBank/DDBJ whole genome shotgun (WGS) entry which is preliminary data.</text>
</comment>